<name>A0A6J7WCN2_9CAUD</name>
<organism evidence="2">
    <name type="scientific">uncultured Caudovirales phage</name>
    <dbReference type="NCBI Taxonomy" id="2100421"/>
    <lineage>
        <taxon>Viruses</taxon>
        <taxon>Duplodnaviria</taxon>
        <taxon>Heunggongvirae</taxon>
        <taxon>Uroviricota</taxon>
        <taxon>Caudoviricetes</taxon>
        <taxon>Peduoviridae</taxon>
        <taxon>Maltschvirus</taxon>
        <taxon>Maltschvirus maltsch</taxon>
    </lineage>
</organism>
<dbReference type="InterPro" id="IPR048683">
    <property type="entry name" value="Sf6_terminase"/>
</dbReference>
<dbReference type="EMBL" id="LR798202">
    <property type="protein sequence ID" value="CAB5170390.1"/>
    <property type="molecule type" value="Genomic_DNA"/>
</dbReference>
<dbReference type="EMBL" id="LR796144">
    <property type="protein sequence ID" value="CAB4121084.1"/>
    <property type="molecule type" value="Genomic_DNA"/>
</dbReference>
<accession>A0A6J7WCN2</accession>
<evidence type="ECO:0000313" key="1">
    <source>
        <dbReference type="EMBL" id="CAB4121084.1"/>
    </source>
</evidence>
<sequence length="112" mass="12767">MSTIFKWLNAFPEFAEQYARAREAQADTLADELTDIADDGSNDWMERKDAEGVIIGWRENGEAVQRSRLRVDTRKWIASKLKPKKYGDKTETTLVGDPNRPVYCSAVGDDRI</sequence>
<dbReference type="Gene3D" id="1.10.10.60">
    <property type="entry name" value="Homeodomain-like"/>
    <property type="match status" value="1"/>
</dbReference>
<evidence type="ECO:0000313" key="2">
    <source>
        <dbReference type="EMBL" id="CAB5170390.1"/>
    </source>
</evidence>
<dbReference type="Pfam" id="PF20901">
    <property type="entry name" value="Sf6_terminase"/>
    <property type="match status" value="1"/>
</dbReference>
<gene>
    <name evidence="2" type="ORF">UFOVP154_22</name>
    <name evidence="1" type="ORF">UFOVP8_7</name>
</gene>
<protein>
    <submittedName>
        <fullName evidence="2">Uncharacterized protein</fullName>
    </submittedName>
</protein>
<reference evidence="2" key="1">
    <citation type="submission" date="2020-05" db="EMBL/GenBank/DDBJ databases">
        <authorList>
            <person name="Chiriac C."/>
            <person name="Salcher M."/>
            <person name="Ghai R."/>
            <person name="Kavagutti S V."/>
        </authorList>
    </citation>
    <scope>NUCLEOTIDE SEQUENCE</scope>
</reference>
<proteinExistence type="predicted"/>